<feature type="transmembrane region" description="Helical" evidence="1">
    <location>
        <begin position="137"/>
        <end position="165"/>
    </location>
</feature>
<dbReference type="KEGG" id="tbw:NCTC13354_00861"/>
<accession>A0A448PE32</accession>
<evidence type="ECO:0000313" key="3">
    <source>
        <dbReference type="Proteomes" id="UP000269542"/>
    </source>
</evidence>
<gene>
    <name evidence="2" type="ORF">NCTC13354_00861</name>
</gene>
<keyword evidence="1" id="KW-0472">Membrane</keyword>
<proteinExistence type="predicted"/>
<dbReference type="RefSeq" id="WP_126416301.1">
    <property type="nucleotide sequence ID" value="NZ_LR134476.1"/>
</dbReference>
<dbReference type="Proteomes" id="UP000269542">
    <property type="component" value="Chromosome"/>
</dbReference>
<sequence length="166" mass="17072">MKLLAVALAAGLAWVWAVPGPPRARKPAPPPAVDTAVVLDLAAAAISSGLSIPGTLTALDVATGGEQRATAARLLLMGASWEEAWEGVDGHILRDALHAAWTDGAAPVPLIERAAQTVRLQRRRNAKEAAERLGAKLVMPLGLCFLPAFILLGVVPVIAGAAGALF</sequence>
<dbReference type="EMBL" id="LR134476">
    <property type="protein sequence ID" value="VEI13154.1"/>
    <property type="molecule type" value="Genomic_DNA"/>
</dbReference>
<name>A0A448PE32_9ACTO</name>
<evidence type="ECO:0000256" key="1">
    <source>
        <dbReference type="SAM" id="Phobius"/>
    </source>
</evidence>
<organism evidence="2 3">
    <name type="scientific">Trueperella bialowiezensis</name>
    <dbReference type="NCBI Taxonomy" id="312285"/>
    <lineage>
        <taxon>Bacteria</taxon>
        <taxon>Bacillati</taxon>
        <taxon>Actinomycetota</taxon>
        <taxon>Actinomycetes</taxon>
        <taxon>Actinomycetales</taxon>
        <taxon>Actinomycetaceae</taxon>
        <taxon>Trueperella</taxon>
    </lineage>
</organism>
<dbReference type="AlphaFoldDB" id="A0A448PE32"/>
<keyword evidence="3" id="KW-1185">Reference proteome</keyword>
<reference evidence="2 3" key="1">
    <citation type="submission" date="2018-12" db="EMBL/GenBank/DDBJ databases">
        <authorList>
            <consortium name="Pathogen Informatics"/>
        </authorList>
    </citation>
    <scope>NUCLEOTIDE SEQUENCE [LARGE SCALE GENOMIC DNA]</scope>
    <source>
        <strain evidence="2 3">NCTC13354</strain>
    </source>
</reference>
<keyword evidence="1" id="KW-1133">Transmembrane helix</keyword>
<evidence type="ECO:0008006" key="4">
    <source>
        <dbReference type="Google" id="ProtNLM"/>
    </source>
</evidence>
<keyword evidence="1" id="KW-0812">Transmembrane</keyword>
<protein>
    <recommendedName>
        <fullName evidence="4">Flp pilus assembly protein TadB</fullName>
    </recommendedName>
</protein>
<evidence type="ECO:0000313" key="2">
    <source>
        <dbReference type="EMBL" id="VEI13154.1"/>
    </source>
</evidence>
<dbReference type="OrthoDB" id="3267562at2"/>